<dbReference type="PANTHER" id="PTHR33099">
    <property type="entry name" value="FE2OG DIOXYGENASE DOMAIN-CONTAINING PROTEIN"/>
    <property type="match status" value="1"/>
</dbReference>
<comment type="caution">
    <text evidence="3">The sequence shown here is derived from an EMBL/GenBank/DDBJ whole genome shotgun (WGS) entry which is preliminary data.</text>
</comment>
<feature type="domain" description="Prolyl 4-hydroxylase alpha subunit Fe(2+) 2OG dioxygenase" evidence="2">
    <location>
        <begin position="155"/>
        <end position="242"/>
    </location>
</feature>
<dbReference type="InParanoid" id="A0A423WMK4"/>
<gene>
    <name evidence="3" type="ORF">VPNG_07420</name>
</gene>
<protein>
    <recommendedName>
        <fullName evidence="2">Prolyl 4-hydroxylase alpha subunit Fe(2+) 2OG dioxygenase domain-containing protein</fullName>
    </recommendedName>
</protein>
<feature type="region of interest" description="Disordered" evidence="1">
    <location>
        <begin position="856"/>
        <end position="896"/>
    </location>
</feature>
<sequence>MSFAYSFGHYAGYNYNGLDSALESEEEVHQRPELVAWKQDLAEGLKAVQFFGDFATQKNYSQFVNPGLEVADCPIPLPLISLFADQIKAVSRPAPFGRGDETVVDHSVRLTWELNTTEFRNTNPAWPKFLDTIKQDAAHSLGLSPASISIDPHKLLLYETGSFFKRHKDSEKAPGMIGSLIICLPSKHEGGEVHLSHAGRDHIYATAPSSAFDITALAWYSDVTHEVKEVTAGHRLVLTYNIIQSSGAGKSAGFFVQQQAQLKEKIARWSTDFPDLSKLVYFLDHKYSQSSLSPINLKGRDRAVFEVLQQLCSESGFYLLLGNVTKKKYEFDYGFNEEKPGIFLEYLCTLDGKRIATDLLMTKNDIIGSDPYRHRSADSEDEGELTGNESTPNLYRYHDSAIVLIPRDKLQTLMDTNADRWAILTMVLDKFRKNQQDADVRRHALEIMHKTLDTHCPPTKFYGQVPTVLPAWHAISMVILTSGWKLGDFALYNKAIRACTAGGDISDVLVAKLADLIEKSSSIPQPPDWDKLLGELLERSIDLTRLFTALEGLETALVKKSSKDALKAWVAPKRRTKFETKTTLTPEDLPFIVGLVTSLFIPKLHDCQDKALVGKIIGTLAEKGRESTPPGAETIAQQILDFELPRLYLGPMDWWMHPEESGDNEAERFLNLLEICLKSGFIDHAADLVTDLNKLKRQQIWDKPTGFGGLGFAANIAQKFVLELGDLLNEHQAPFMESVRGVFEHLLRNYALAPFPVYPTFSPLRQTAQFAKAKNIRDHISLRLPGKLFSCSLDTRGRPHTLVVTKHSQDVDYQDALQKYRERVQTLGSYTEKLKHEHFRRILGGELYRELILLEGPPGSGPPGAAPQQGVVHSGGIKREADDELSRPPARRRGFA</sequence>
<proteinExistence type="predicted"/>
<dbReference type="EMBL" id="LKEB01000047">
    <property type="protein sequence ID" value="ROW04644.1"/>
    <property type="molecule type" value="Genomic_DNA"/>
</dbReference>
<dbReference type="Proteomes" id="UP000285146">
    <property type="component" value="Unassembled WGS sequence"/>
</dbReference>
<accession>A0A423WMK4</accession>
<evidence type="ECO:0000313" key="4">
    <source>
        <dbReference type="Proteomes" id="UP000285146"/>
    </source>
</evidence>
<keyword evidence="4" id="KW-1185">Reference proteome</keyword>
<evidence type="ECO:0000256" key="1">
    <source>
        <dbReference type="SAM" id="MobiDB-lite"/>
    </source>
</evidence>
<dbReference type="InterPro" id="IPR044862">
    <property type="entry name" value="Pro_4_hyd_alph_FE2OG_OXY"/>
</dbReference>
<feature type="region of interest" description="Disordered" evidence="1">
    <location>
        <begin position="371"/>
        <end position="391"/>
    </location>
</feature>
<evidence type="ECO:0000313" key="3">
    <source>
        <dbReference type="EMBL" id="ROW04644.1"/>
    </source>
</evidence>
<dbReference type="PANTHER" id="PTHR33099:SF7">
    <property type="entry name" value="MYND-TYPE DOMAIN-CONTAINING PROTEIN"/>
    <property type="match status" value="1"/>
</dbReference>
<feature type="compositionally biased region" description="Basic and acidic residues" evidence="1">
    <location>
        <begin position="877"/>
        <end position="886"/>
    </location>
</feature>
<dbReference type="Pfam" id="PF13640">
    <property type="entry name" value="2OG-FeII_Oxy_3"/>
    <property type="match status" value="1"/>
</dbReference>
<evidence type="ECO:0000259" key="2">
    <source>
        <dbReference type="Pfam" id="PF13640"/>
    </source>
</evidence>
<dbReference type="AlphaFoldDB" id="A0A423WMK4"/>
<dbReference type="OrthoDB" id="27483at2759"/>
<reference evidence="3 4" key="1">
    <citation type="submission" date="2015-09" db="EMBL/GenBank/DDBJ databases">
        <title>Host preference determinants of Valsa canker pathogens revealed by comparative genomics.</title>
        <authorList>
            <person name="Yin Z."/>
            <person name="Huang L."/>
        </authorList>
    </citation>
    <scope>NUCLEOTIDE SEQUENCE [LARGE SCALE GENOMIC DNA]</scope>
    <source>
        <strain evidence="3 4">SXYLt</strain>
    </source>
</reference>
<name>A0A423WMK4_9PEZI</name>
<organism evidence="3 4">
    <name type="scientific">Cytospora leucostoma</name>
    <dbReference type="NCBI Taxonomy" id="1230097"/>
    <lineage>
        <taxon>Eukaryota</taxon>
        <taxon>Fungi</taxon>
        <taxon>Dikarya</taxon>
        <taxon>Ascomycota</taxon>
        <taxon>Pezizomycotina</taxon>
        <taxon>Sordariomycetes</taxon>
        <taxon>Sordariomycetidae</taxon>
        <taxon>Diaporthales</taxon>
        <taxon>Cytosporaceae</taxon>
        <taxon>Cytospora</taxon>
    </lineage>
</organism>
<dbReference type="Gene3D" id="2.60.120.620">
    <property type="entry name" value="q2cbj1_9rhob like domain"/>
    <property type="match status" value="1"/>
</dbReference>